<dbReference type="Gene3D" id="3.10.20.370">
    <property type="match status" value="1"/>
</dbReference>
<dbReference type="CDD" id="cd09274">
    <property type="entry name" value="RNase_HI_RT_Ty3"/>
    <property type="match status" value="1"/>
</dbReference>
<keyword evidence="5" id="KW-0378">Hydrolase</keyword>
<evidence type="ECO:0000256" key="2">
    <source>
        <dbReference type="ARBA" id="ARBA00022695"/>
    </source>
</evidence>
<gene>
    <name evidence="8" type="ORF">PARMNEM_LOCUS9519</name>
</gene>
<dbReference type="SUPFAM" id="SSF56672">
    <property type="entry name" value="DNA/RNA polymerases"/>
    <property type="match status" value="1"/>
</dbReference>
<evidence type="ECO:0000256" key="3">
    <source>
        <dbReference type="ARBA" id="ARBA00022722"/>
    </source>
</evidence>
<keyword evidence="9" id="KW-1185">Reference proteome</keyword>
<dbReference type="PANTHER" id="PTHR37984:SF5">
    <property type="entry name" value="PROTEIN NYNRIN-LIKE"/>
    <property type="match status" value="1"/>
</dbReference>
<evidence type="ECO:0000256" key="6">
    <source>
        <dbReference type="ARBA" id="ARBA00022918"/>
    </source>
</evidence>
<dbReference type="InterPro" id="IPR041373">
    <property type="entry name" value="RT_RNaseH"/>
</dbReference>
<dbReference type="InterPro" id="IPR043502">
    <property type="entry name" value="DNA/RNA_pol_sf"/>
</dbReference>
<keyword evidence="3" id="KW-0540">Nuclease</keyword>
<dbReference type="EMBL" id="CAVLGL010000083">
    <property type="protein sequence ID" value="CAK1588948.1"/>
    <property type="molecule type" value="Genomic_DNA"/>
</dbReference>
<evidence type="ECO:0000256" key="4">
    <source>
        <dbReference type="ARBA" id="ARBA00022759"/>
    </source>
</evidence>
<sequence>MLPLYELTKQGAEWTWTDNHEKARNTIIECLTSAPVLTLFQEETPIQLFMDANSLGYGAVLVQVIEGRQHAVAYMSMRTTEAESRYHSYELETLAVVRATKHFRQYLYGRKFTVITECNTLKASKHKKDLLPRIHRWWAFLQNYDFEVEYRKGERLQHADFFSRNPTEFTVNIMTRDLNWLKIEQRRDNELRPIIDNLSKDNPVENYVLEDNVLKKQVNDPVFGQQLRTVVPKAFNGVLSTLFTPH</sequence>
<keyword evidence="2" id="KW-0548">Nucleotidyltransferase</keyword>
<keyword evidence="6" id="KW-0695">RNA-directed DNA polymerase</keyword>
<protein>
    <recommendedName>
        <fullName evidence="7">Reverse transcriptase RNase H-like domain-containing protein</fullName>
    </recommendedName>
</protein>
<evidence type="ECO:0000256" key="1">
    <source>
        <dbReference type="ARBA" id="ARBA00022679"/>
    </source>
</evidence>
<proteinExistence type="predicted"/>
<dbReference type="FunFam" id="3.10.20.370:FF:000001">
    <property type="entry name" value="Retrovirus-related Pol polyprotein from transposon 17.6-like protein"/>
    <property type="match status" value="1"/>
</dbReference>
<dbReference type="GO" id="GO:0004519">
    <property type="term" value="F:endonuclease activity"/>
    <property type="evidence" value="ECO:0007669"/>
    <property type="project" value="UniProtKB-KW"/>
</dbReference>
<dbReference type="Proteomes" id="UP001314205">
    <property type="component" value="Unassembled WGS sequence"/>
</dbReference>
<dbReference type="AlphaFoldDB" id="A0AAV1L1Z1"/>
<dbReference type="GO" id="GO:0003964">
    <property type="term" value="F:RNA-directed DNA polymerase activity"/>
    <property type="evidence" value="ECO:0007669"/>
    <property type="project" value="UniProtKB-KW"/>
</dbReference>
<dbReference type="InterPro" id="IPR050951">
    <property type="entry name" value="Retrovirus_Pol_polyprotein"/>
</dbReference>
<dbReference type="PANTHER" id="PTHR37984">
    <property type="entry name" value="PROTEIN CBG26694"/>
    <property type="match status" value="1"/>
</dbReference>
<dbReference type="GO" id="GO:0016787">
    <property type="term" value="F:hydrolase activity"/>
    <property type="evidence" value="ECO:0007669"/>
    <property type="project" value="UniProtKB-KW"/>
</dbReference>
<dbReference type="Pfam" id="PF17917">
    <property type="entry name" value="RT_RNaseH"/>
    <property type="match status" value="1"/>
</dbReference>
<comment type="caution">
    <text evidence="8">The sequence shown here is derived from an EMBL/GenBank/DDBJ whole genome shotgun (WGS) entry which is preliminary data.</text>
</comment>
<accession>A0AAV1L1Z1</accession>
<organism evidence="8 9">
    <name type="scientific">Parnassius mnemosyne</name>
    <name type="common">clouded apollo</name>
    <dbReference type="NCBI Taxonomy" id="213953"/>
    <lineage>
        <taxon>Eukaryota</taxon>
        <taxon>Metazoa</taxon>
        <taxon>Ecdysozoa</taxon>
        <taxon>Arthropoda</taxon>
        <taxon>Hexapoda</taxon>
        <taxon>Insecta</taxon>
        <taxon>Pterygota</taxon>
        <taxon>Neoptera</taxon>
        <taxon>Endopterygota</taxon>
        <taxon>Lepidoptera</taxon>
        <taxon>Glossata</taxon>
        <taxon>Ditrysia</taxon>
        <taxon>Papilionoidea</taxon>
        <taxon>Papilionidae</taxon>
        <taxon>Parnassiinae</taxon>
        <taxon>Parnassini</taxon>
        <taxon>Parnassius</taxon>
        <taxon>Driopa</taxon>
    </lineage>
</organism>
<keyword evidence="4" id="KW-0255">Endonuclease</keyword>
<keyword evidence="1" id="KW-0808">Transferase</keyword>
<reference evidence="8 9" key="1">
    <citation type="submission" date="2023-11" db="EMBL/GenBank/DDBJ databases">
        <authorList>
            <person name="Hedman E."/>
            <person name="Englund M."/>
            <person name="Stromberg M."/>
            <person name="Nyberg Akerstrom W."/>
            <person name="Nylinder S."/>
            <person name="Jareborg N."/>
            <person name="Kallberg Y."/>
            <person name="Kronander E."/>
        </authorList>
    </citation>
    <scope>NUCLEOTIDE SEQUENCE [LARGE SCALE GENOMIC DNA]</scope>
</reference>
<evidence type="ECO:0000313" key="8">
    <source>
        <dbReference type="EMBL" id="CAK1588948.1"/>
    </source>
</evidence>
<evidence type="ECO:0000259" key="7">
    <source>
        <dbReference type="Pfam" id="PF17917"/>
    </source>
</evidence>
<name>A0AAV1L1Z1_9NEOP</name>
<evidence type="ECO:0000313" key="9">
    <source>
        <dbReference type="Proteomes" id="UP001314205"/>
    </source>
</evidence>
<feature type="domain" description="Reverse transcriptase RNase H-like" evidence="7">
    <location>
        <begin position="43"/>
        <end position="144"/>
    </location>
</feature>
<evidence type="ECO:0000256" key="5">
    <source>
        <dbReference type="ARBA" id="ARBA00022801"/>
    </source>
</evidence>